<comment type="similarity">
    <text evidence="1">Belongs to the peptidase S8 family.</text>
</comment>
<reference evidence="6" key="1">
    <citation type="journal article" date="2020" name="Stud. Mycol.">
        <title>101 Dothideomycetes genomes: a test case for predicting lifestyles and emergence of pathogens.</title>
        <authorList>
            <person name="Haridas S."/>
            <person name="Albert R."/>
            <person name="Binder M."/>
            <person name="Bloem J."/>
            <person name="Labutti K."/>
            <person name="Salamov A."/>
            <person name="Andreopoulos B."/>
            <person name="Baker S."/>
            <person name="Barry K."/>
            <person name="Bills G."/>
            <person name="Bluhm B."/>
            <person name="Cannon C."/>
            <person name="Castanera R."/>
            <person name="Culley D."/>
            <person name="Daum C."/>
            <person name="Ezra D."/>
            <person name="Gonzalez J."/>
            <person name="Henrissat B."/>
            <person name="Kuo A."/>
            <person name="Liang C."/>
            <person name="Lipzen A."/>
            <person name="Lutzoni F."/>
            <person name="Magnuson J."/>
            <person name="Mondo S."/>
            <person name="Nolan M."/>
            <person name="Ohm R."/>
            <person name="Pangilinan J."/>
            <person name="Park H.-J."/>
            <person name="Ramirez L."/>
            <person name="Alfaro M."/>
            <person name="Sun H."/>
            <person name="Tritt A."/>
            <person name="Yoshinaga Y."/>
            <person name="Zwiers L.-H."/>
            <person name="Turgeon B."/>
            <person name="Goodwin S."/>
            <person name="Spatafora J."/>
            <person name="Crous P."/>
            <person name="Grigoriev I."/>
        </authorList>
    </citation>
    <scope>NUCLEOTIDE SEQUENCE</scope>
    <source>
        <strain evidence="6">CBS 133067</strain>
    </source>
</reference>
<proteinExistence type="inferred from homology"/>
<keyword evidence="3" id="KW-0720">Serine protease</keyword>
<evidence type="ECO:0000256" key="1">
    <source>
        <dbReference type="ARBA" id="ARBA00011073"/>
    </source>
</evidence>
<dbReference type="InterPro" id="IPR050131">
    <property type="entry name" value="Peptidase_S8_subtilisin-like"/>
</dbReference>
<gene>
    <name evidence="6" type="ORF">NA57DRAFT_72031</name>
</gene>
<feature type="signal peptide" evidence="5">
    <location>
        <begin position="1"/>
        <end position="16"/>
    </location>
</feature>
<keyword evidence="3" id="KW-0378">Hydrolase</keyword>
<feature type="region of interest" description="Disordered" evidence="4">
    <location>
        <begin position="181"/>
        <end position="205"/>
    </location>
</feature>
<feature type="region of interest" description="Disordered" evidence="4">
    <location>
        <begin position="679"/>
        <end position="738"/>
    </location>
</feature>
<evidence type="ECO:0000256" key="3">
    <source>
        <dbReference type="ARBA" id="ARBA00022825"/>
    </source>
</evidence>
<dbReference type="PANTHER" id="PTHR43806:SF58">
    <property type="entry name" value="ALKALINE PROTEASE 1-RELATED"/>
    <property type="match status" value="1"/>
</dbReference>
<dbReference type="PANTHER" id="PTHR43806">
    <property type="entry name" value="PEPTIDASE S8"/>
    <property type="match status" value="1"/>
</dbReference>
<feature type="compositionally biased region" description="Low complexity" evidence="4">
    <location>
        <begin position="192"/>
        <end position="205"/>
    </location>
</feature>
<feature type="region of interest" description="Disordered" evidence="4">
    <location>
        <begin position="839"/>
        <end position="861"/>
    </location>
</feature>
<dbReference type="SUPFAM" id="SSF52743">
    <property type="entry name" value="Subtilisin-like"/>
    <property type="match status" value="1"/>
</dbReference>
<evidence type="ECO:0000256" key="2">
    <source>
        <dbReference type="ARBA" id="ARBA00022670"/>
    </source>
</evidence>
<evidence type="ECO:0000256" key="5">
    <source>
        <dbReference type="SAM" id="SignalP"/>
    </source>
</evidence>
<dbReference type="PRINTS" id="PR00723">
    <property type="entry name" value="SUBTILISIN"/>
</dbReference>
<accession>A0A9P4M9U2</accession>
<name>A0A9P4M9U2_9PEZI</name>
<feature type="compositionally biased region" description="Low complexity" evidence="4">
    <location>
        <begin position="845"/>
        <end position="861"/>
    </location>
</feature>
<evidence type="ECO:0000256" key="4">
    <source>
        <dbReference type="SAM" id="MobiDB-lite"/>
    </source>
</evidence>
<dbReference type="Gene3D" id="3.40.50.200">
    <property type="entry name" value="Peptidase S8/S53 domain"/>
    <property type="match status" value="1"/>
</dbReference>
<feature type="compositionally biased region" description="Low complexity" evidence="4">
    <location>
        <begin position="691"/>
        <end position="731"/>
    </location>
</feature>
<dbReference type="Proteomes" id="UP000799772">
    <property type="component" value="Unassembled WGS sequence"/>
</dbReference>
<feature type="region of interest" description="Disordered" evidence="4">
    <location>
        <begin position="33"/>
        <end position="68"/>
    </location>
</feature>
<keyword evidence="2" id="KW-0645">Protease</keyword>
<comment type="caution">
    <text evidence="6">The sequence shown here is derived from an EMBL/GenBank/DDBJ whole genome shotgun (WGS) entry which is preliminary data.</text>
</comment>
<dbReference type="EMBL" id="ML978122">
    <property type="protein sequence ID" value="KAF2103046.1"/>
    <property type="molecule type" value="Genomic_DNA"/>
</dbReference>
<organism evidence="6 7">
    <name type="scientific">Rhizodiscina lignyota</name>
    <dbReference type="NCBI Taxonomy" id="1504668"/>
    <lineage>
        <taxon>Eukaryota</taxon>
        <taxon>Fungi</taxon>
        <taxon>Dikarya</taxon>
        <taxon>Ascomycota</taxon>
        <taxon>Pezizomycotina</taxon>
        <taxon>Dothideomycetes</taxon>
        <taxon>Pleosporomycetidae</taxon>
        <taxon>Aulographales</taxon>
        <taxon>Rhizodiscinaceae</taxon>
        <taxon>Rhizodiscina</taxon>
    </lineage>
</organism>
<feature type="chain" id="PRO_5040388600" description="Subtilisin" evidence="5">
    <location>
        <begin position="17"/>
        <end position="1138"/>
    </location>
</feature>
<protein>
    <recommendedName>
        <fullName evidence="8">Subtilisin</fullName>
    </recommendedName>
</protein>
<dbReference type="AlphaFoldDB" id="A0A9P4M9U2"/>
<keyword evidence="5" id="KW-0732">Signal</keyword>
<dbReference type="InterPro" id="IPR015500">
    <property type="entry name" value="Peptidase_S8_subtilisin-rel"/>
</dbReference>
<dbReference type="GO" id="GO:0006508">
    <property type="term" value="P:proteolysis"/>
    <property type="evidence" value="ECO:0007669"/>
    <property type="project" value="UniProtKB-KW"/>
</dbReference>
<dbReference type="GO" id="GO:0004252">
    <property type="term" value="F:serine-type endopeptidase activity"/>
    <property type="evidence" value="ECO:0007669"/>
    <property type="project" value="InterPro"/>
</dbReference>
<dbReference type="InterPro" id="IPR036852">
    <property type="entry name" value="Peptidase_S8/S53_dom_sf"/>
</dbReference>
<evidence type="ECO:0008006" key="8">
    <source>
        <dbReference type="Google" id="ProtNLM"/>
    </source>
</evidence>
<sequence length="1138" mass="118131">MFRSILFLSGVGAALAQSGTFSVSGNSTFHFPSPTGGSGSSSAPSTSPPSSSVSSTSGSPITSNGPSGVTVITVAPATDTPTTTFTDTSISINLPSNIATSVIVTNPSNPTETATFTKETLPQDERSNLPHIDDAAPLALLLFLGGAPTFVTITSAFEIVLPIGTLPAAFTLALFPDAADVPDPDDGDDGDNNSSSSSDESSCSTKTTVSSCVVSVFCPTTVQQKRDSSCTTTTSCEATSGCSVTATTTTTTVSSTATASSYIVYPNDGTNTGQTDAITTLLGTFADTKDIDTSDTKDYGINYWTLPLTSDNVTDLSKNSDIASVSLAGCDTSCFDPSTAIVRQANAEDGLVFLSQEEGEALAVYGKNYFYDESAGSNVNVYIVDSGATIDHEEFTGGDNIAQRARWIFADPQDTTQADYGYGKYHGTCMLSRAGGHIYGTAKKINPIVVKVNYLTAGAQAFVDAMGMVLEDIRNNPGTKAVVPAGWISRLFFLLSQIEREGAFMVTGSGNNGASSIDGYPAKFGSDQQNPHVDSLLVVGAVDPSTGDMWGGSNYDNGLKLPHVFAPGTNVMCADGINLPGHEYRTGTGTSIASAVTAGLAAYLMGVGSLSSIAGSPGQVKSLIMFDSWKRAQGGPVSNGLLGLWNGIKVSDIPASCSAIAKRDGTDPTDLPAACSCTSCPSNPTSPPTTVPTTGPSTAPPSSTVSSNSSSISASSTSSSSSSSAPSPSSSLTCGPDITSSDFTNKDVANAITANNGVESMCSTTFGSSQGPNEISYNTGSIGTTIERDDSNRPLQHCQEGINAIINSCINDQNKFGGVWEGDGETYNITNLFNPPSIPGTDTFPSASSSVPPSTSASPTSTAYSCVTNQVSAVPTSLLSNDDPPVTLSPNDLLYRLRQVVCGEECGSLPSGVPSADVSTGQDGDKCGLAVALPGNVQAMMYRGTAANGSELQECWDETQHIIDDCINSQPNLGWANGPDDFQFYQGGFMSLNAAMPGSISYSTFDGSNVMPTPTPTTVSCPDGCTPAGGSFVIPAVVFDRAGSRILFFPHAAELFHHVSRRRAVLHFGHLSVPVESATQEEVDVVKVFLNVIVKRDELERRKEAVARYKVRIKAWPRVFGQDVLHIVVAEEVADGSV</sequence>
<evidence type="ECO:0000313" key="6">
    <source>
        <dbReference type="EMBL" id="KAF2103046.1"/>
    </source>
</evidence>
<evidence type="ECO:0000313" key="7">
    <source>
        <dbReference type="Proteomes" id="UP000799772"/>
    </source>
</evidence>
<dbReference type="OrthoDB" id="3946771at2759"/>
<feature type="compositionally biased region" description="Acidic residues" evidence="4">
    <location>
        <begin position="181"/>
        <end position="191"/>
    </location>
</feature>
<keyword evidence="7" id="KW-1185">Reference proteome</keyword>